<feature type="transmembrane region" description="Helical" evidence="6">
    <location>
        <begin position="45"/>
        <end position="64"/>
    </location>
</feature>
<dbReference type="Proteomes" id="UP001431572">
    <property type="component" value="Chromosome 2"/>
</dbReference>
<feature type="compositionally biased region" description="Polar residues" evidence="5">
    <location>
        <begin position="338"/>
        <end position="349"/>
    </location>
</feature>
<comment type="subcellular location">
    <subcellularLocation>
        <location evidence="1">Membrane</location>
        <topology evidence="1">Multi-pass membrane protein</topology>
    </subcellularLocation>
</comment>
<gene>
    <name evidence="8" type="ORF">HXX08_15500</name>
    <name evidence="9" type="ORF">OZ401_002781</name>
</gene>
<feature type="transmembrane region" description="Helical" evidence="6">
    <location>
        <begin position="20"/>
        <end position="39"/>
    </location>
</feature>
<evidence type="ECO:0000313" key="11">
    <source>
        <dbReference type="Proteomes" id="UP001431572"/>
    </source>
</evidence>
<evidence type="ECO:0000256" key="6">
    <source>
        <dbReference type="SAM" id="Phobius"/>
    </source>
</evidence>
<evidence type="ECO:0000259" key="7">
    <source>
        <dbReference type="Pfam" id="PF01794"/>
    </source>
</evidence>
<evidence type="ECO:0000313" key="8">
    <source>
        <dbReference type="EMBL" id="NWJ47267.1"/>
    </source>
</evidence>
<keyword evidence="11" id="KW-1185">Reference proteome</keyword>
<keyword evidence="3 6" id="KW-1133">Transmembrane helix</keyword>
<evidence type="ECO:0000256" key="1">
    <source>
        <dbReference type="ARBA" id="ARBA00004141"/>
    </source>
</evidence>
<feature type="compositionally biased region" description="Low complexity" evidence="5">
    <location>
        <begin position="322"/>
        <end position="337"/>
    </location>
</feature>
<dbReference type="AlphaFoldDB" id="A0A8T7M572"/>
<reference evidence="9" key="2">
    <citation type="journal article" date="2024" name="Nature">
        <title>Anoxygenic phototroph of the Chloroflexota uses a type I reaction centre.</title>
        <authorList>
            <person name="Tsuji J.M."/>
            <person name="Shaw N.A."/>
            <person name="Nagashima S."/>
            <person name="Venkiteswaran J.J."/>
            <person name="Schiff S.L."/>
            <person name="Watanabe T."/>
            <person name="Fukui M."/>
            <person name="Hanada S."/>
            <person name="Tank M."/>
            <person name="Neufeld J.D."/>
        </authorList>
    </citation>
    <scope>NUCLEOTIDE SEQUENCE</scope>
    <source>
        <strain evidence="9">L227-S17</strain>
    </source>
</reference>
<feature type="transmembrane region" description="Helical" evidence="6">
    <location>
        <begin position="290"/>
        <end position="308"/>
    </location>
</feature>
<dbReference type="RefSeq" id="WP_341471070.1">
    <property type="nucleotide sequence ID" value="NZ_CP128400.1"/>
</dbReference>
<keyword evidence="4 6" id="KW-0472">Membrane</keyword>
<organism evidence="8 10">
    <name type="scientific">Candidatus Chlorohelix allophototropha</name>
    <dbReference type="NCBI Taxonomy" id="3003348"/>
    <lineage>
        <taxon>Bacteria</taxon>
        <taxon>Bacillati</taxon>
        <taxon>Chloroflexota</taxon>
        <taxon>Chloroflexia</taxon>
        <taxon>Candidatus Chloroheliales</taxon>
        <taxon>Candidatus Chloroheliaceae</taxon>
        <taxon>Candidatus Chlorohelix</taxon>
    </lineage>
</organism>
<evidence type="ECO:0000313" key="10">
    <source>
        <dbReference type="Proteomes" id="UP000521676"/>
    </source>
</evidence>
<accession>A0A8T7M572</accession>
<protein>
    <submittedName>
        <fullName evidence="8">Ferric reductase-like transmembrane domain-containing protein</fullName>
    </submittedName>
</protein>
<feature type="transmembrane region" description="Helical" evidence="6">
    <location>
        <begin position="167"/>
        <end position="184"/>
    </location>
</feature>
<evidence type="ECO:0000256" key="5">
    <source>
        <dbReference type="SAM" id="MobiDB-lite"/>
    </source>
</evidence>
<dbReference type="EMBL" id="JACATZ010000003">
    <property type="protein sequence ID" value="NWJ47267.1"/>
    <property type="molecule type" value="Genomic_DNA"/>
</dbReference>
<dbReference type="Pfam" id="PF01794">
    <property type="entry name" value="Ferric_reduct"/>
    <property type="match status" value="1"/>
</dbReference>
<dbReference type="InterPro" id="IPR013130">
    <property type="entry name" value="Fe3_Rdtase_TM_dom"/>
</dbReference>
<evidence type="ECO:0000313" key="9">
    <source>
        <dbReference type="EMBL" id="WJW69185.1"/>
    </source>
</evidence>
<dbReference type="EMBL" id="CP128400">
    <property type="protein sequence ID" value="WJW69185.1"/>
    <property type="molecule type" value="Genomic_DNA"/>
</dbReference>
<feature type="domain" description="Ferric oxidoreductase" evidence="7">
    <location>
        <begin position="50"/>
        <end position="175"/>
    </location>
</feature>
<reference evidence="8 10" key="1">
    <citation type="submission" date="2020-06" db="EMBL/GenBank/DDBJ databases">
        <title>Anoxygenic phototrophic Chloroflexota member uses a Type I reaction center.</title>
        <authorList>
            <person name="Tsuji J.M."/>
            <person name="Shaw N.A."/>
            <person name="Nagashima S."/>
            <person name="Venkiteswaran J."/>
            <person name="Schiff S.L."/>
            <person name="Hanada S."/>
            <person name="Tank M."/>
            <person name="Neufeld J.D."/>
        </authorList>
    </citation>
    <scope>NUCLEOTIDE SEQUENCE [LARGE SCALE GENOMIC DNA]</scope>
    <source>
        <strain evidence="8">L227-S17</strain>
    </source>
</reference>
<feature type="transmembrane region" description="Helical" evidence="6">
    <location>
        <begin position="127"/>
        <end position="147"/>
    </location>
</feature>
<evidence type="ECO:0000256" key="3">
    <source>
        <dbReference type="ARBA" id="ARBA00022989"/>
    </source>
</evidence>
<evidence type="ECO:0000256" key="4">
    <source>
        <dbReference type="ARBA" id="ARBA00023136"/>
    </source>
</evidence>
<feature type="region of interest" description="Disordered" evidence="5">
    <location>
        <begin position="322"/>
        <end position="355"/>
    </location>
</feature>
<keyword evidence="2 6" id="KW-0812">Transmembrane</keyword>
<feature type="region of interest" description="Disordered" evidence="5">
    <location>
        <begin position="236"/>
        <end position="272"/>
    </location>
</feature>
<proteinExistence type="predicted"/>
<dbReference type="Proteomes" id="UP000521676">
    <property type="component" value="Unassembled WGS sequence"/>
</dbReference>
<feature type="transmembrane region" description="Helical" evidence="6">
    <location>
        <begin position="190"/>
        <end position="214"/>
    </location>
</feature>
<dbReference type="PROSITE" id="PS51257">
    <property type="entry name" value="PROKAR_LIPOPROTEIN"/>
    <property type="match status" value="1"/>
</dbReference>
<dbReference type="GO" id="GO:0016020">
    <property type="term" value="C:membrane"/>
    <property type="evidence" value="ECO:0007669"/>
    <property type="project" value="UniProtKB-SubCell"/>
</dbReference>
<evidence type="ECO:0000256" key="2">
    <source>
        <dbReference type="ARBA" id="ARBA00022692"/>
    </source>
</evidence>
<sequence length="355" mass="38253">MAAINKPITLQASRPTTNMYLAGTTFIGCIVASFLAAPGQSVIETLTLGTGYVGLLLVMVTLVMGPLNMLKVRKNPVNMISRRDVGIWAAMNIIAHVIFTAALQISWGSTLFGLFLNDDGSIKTNLFGISDIFGLLGALTILFLLVLSNNFFLKKLKGKNWKTMQRFNYLLFVVALVHALTQQINVGRGLLMSFVVIALAATVIVAQFIGFVVYRSRSQQRKNAAVQVPTTAKSSVQASNSSRVTAQSANSRRVNGATVMTTSNRRPNSASRQAYNYRNVQTADNAAVKMVLYSVLGIIAVILGIGVAKMGSDLMNNSDPYSTSNSYYGSSSSNSSGANVSRPSYSQPVVRSRHS</sequence>
<name>A0A8T7M572_9CHLR</name>
<feature type="transmembrane region" description="Helical" evidence="6">
    <location>
        <begin position="85"/>
        <end position="107"/>
    </location>
</feature>